<dbReference type="PANTHER" id="PTHR37424:SF1">
    <property type="entry name" value="BACTERIOFERRITIN-ASSOCIATED FERREDOXIN"/>
    <property type="match status" value="1"/>
</dbReference>
<proteinExistence type="inferred from homology"/>
<keyword evidence="1" id="KW-0813">Transport</keyword>
<keyword evidence="3" id="KW-0479">Metal-binding</keyword>
<accession>A0A375YE38</accession>
<keyword evidence="11" id="KW-1185">Reference proteome</keyword>
<organism evidence="10 11">
    <name type="scientific">Mycolicibacterium parafortuitum</name>
    <name type="common">Mycobacterium parafortuitum</name>
    <dbReference type="NCBI Taxonomy" id="39692"/>
    <lineage>
        <taxon>Bacteria</taxon>
        <taxon>Bacillati</taxon>
        <taxon>Actinomycetota</taxon>
        <taxon>Actinomycetes</taxon>
        <taxon>Mycobacteriales</taxon>
        <taxon>Mycobacteriaceae</taxon>
        <taxon>Mycolicibacterium</taxon>
    </lineage>
</organism>
<comment type="similarity">
    <text evidence="8">Belongs to the Bfd family.</text>
</comment>
<reference evidence="10 11" key="1">
    <citation type="submission" date="2018-05" db="EMBL/GenBank/DDBJ databases">
        <authorList>
            <consortium name="IHU Genomes"/>
        </authorList>
    </citation>
    <scope>NUCLEOTIDE SEQUENCE [LARGE SCALE GENOMIC DNA]</scope>
    <source>
        <strain evidence="10 11">P7335</strain>
    </source>
</reference>
<dbReference type="Pfam" id="PF04324">
    <property type="entry name" value="Fer2_BFD"/>
    <property type="match status" value="1"/>
</dbReference>
<evidence type="ECO:0000313" key="10">
    <source>
        <dbReference type="EMBL" id="SRX79395.1"/>
    </source>
</evidence>
<evidence type="ECO:0000256" key="4">
    <source>
        <dbReference type="ARBA" id="ARBA00022982"/>
    </source>
</evidence>
<dbReference type="GO" id="GO:0046872">
    <property type="term" value="F:metal ion binding"/>
    <property type="evidence" value="ECO:0007669"/>
    <property type="project" value="UniProtKB-KW"/>
</dbReference>
<dbReference type="Proteomes" id="UP000252008">
    <property type="component" value="Unassembled WGS sequence"/>
</dbReference>
<gene>
    <name evidence="10" type="ORF">MPP7335_01132</name>
</gene>
<evidence type="ECO:0000256" key="3">
    <source>
        <dbReference type="ARBA" id="ARBA00022723"/>
    </source>
</evidence>
<dbReference type="STRING" id="39692.BST38_16000"/>
<evidence type="ECO:0000259" key="9">
    <source>
        <dbReference type="Pfam" id="PF04324"/>
    </source>
</evidence>
<keyword evidence="4" id="KW-0249">Electron transport</keyword>
<keyword evidence="6" id="KW-0411">Iron-sulfur</keyword>
<name>A0A375YE38_MYCPF</name>
<sequence>MYVCLCLGITIEKVSDAVAGGATTTRQVSDACGAGSDCGRCRRTIISIIRSAAAESDSGRRRTV</sequence>
<evidence type="ECO:0000256" key="5">
    <source>
        <dbReference type="ARBA" id="ARBA00023004"/>
    </source>
</evidence>
<evidence type="ECO:0000256" key="6">
    <source>
        <dbReference type="ARBA" id="ARBA00023014"/>
    </source>
</evidence>
<dbReference type="InterPro" id="IPR052371">
    <property type="entry name" value="BFD-associated_ferredoxin"/>
</dbReference>
<evidence type="ECO:0000256" key="1">
    <source>
        <dbReference type="ARBA" id="ARBA00022448"/>
    </source>
</evidence>
<evidence type="ECO:0000256" key="7">
    <source>
        <dbReference type="ARBA" id="ARBA00039386"/>
    </source>
</evidence>
<keyword evidence="5" id="KW-0408">Iron</keyword>
<dbReference type="RefSeq" id="WP_083144320.1">
    <property type="nucleotide sequence ID" value="NZ_MVID01000014.1"/>
</dbReference>
<evidence type="ECO:0000256" key="2">
    <source>
        <dbReference type="ARBA" id="ARBA00022714"/>
    </source>
</evidence>
<protein>
    <recommendedName>
        <fullName evidence="7">Bacterioferritin-associated ferredoxin</fullName>
    </recommendedName>
</protein>
<feature type="domain" description="BFD-like [2Fe-2S]-binding" evidence="9">
    <location>
        <begin position="2"/>
        <end position="50"/>
    </location>
</feature>
<dbReference type="InterPro" id="IPR007419">
    <property type="entry name" value="BFD-like_2Fe2S-bd_dom"/>
</dbReference>
<keyword evidence="2" id="KW-0001">2Fe-2S</keyword>
<dbReference type="Gene3D" id="1.10.10.1100">
    <property type="entry name" value="BFD-like [2Fe-2S]-binding domain"/>
    <property type="match status" value="1"/>
</dbReference>
<dbReference type="InterPro" id="IPR041854">
    <property type="entry name" value="BFD-like_2Fe2S-bd_dom_sf"/>
</dbReference>
<dbReference type="PANTHER" id="PTHR37424">
    <property type="entry name" value="BACTERIOFERRITIN-ASSOCIATED FERREDOXIN"/>
    <property type="match status" value="1"/>
</dbReference>
<dbReference type="GO" id="GO:0051537">
    <property type="term" value="F:2 iron, 2 sulfur cluster binding"/>
    <property type="evidence" value="ECO:0007669"/>
    <property type="project" value="UniProtKB-KW"/>
</dbReference>
<evidence type="ECO:0000256" key="8">
    <source>
        <dbReference type="ARBA" id="ARBA00046332"/>
    </source>
</evidence>
<dbReference type="AlphaFoldDB" id="A0A375YE38"/>
<evidence type="ECO:0000313" key="11">
    <source>
        <dbReference type="Proteomes" id="UP000252008"/>
    </source>
</evidence>
<dbReference type="EMBL" id="UEGS01000001">
    <property type="protein sequence ID" value="SRX79395.1"/>
    <property type="molecule type" value="Genomic_DNA"/>
</dbReference>